<protein>
    <submittedName>
        <fullName evidence="7">Phosphohistidine phosphatase</fullName>
    </submittedName>
</protein>
<evidence type="ECO:0000256" key="6">
    <source>
        <dbReference type="SAM" id="MobiDB-lite"/>
    </source>
</evidence>
<evidence type="ECO:0000313" key="8">
    <source>
        <dbReference type="Proteomes" id="UP000239874"/>
    </source>
</evidence>
<comment type="caution">
    <text evidence="7">The sequence shown here is derived from an EMBL/GenBank/DDBJ whole genome shotgun (WGS) entry which is preliminary data.</text>
</comment>
<feature type="compositionally biased region" description="Basic and acidic residues" evidence="6">
    <location>
        <begin position="274"/>
        <end position="316"/>
    </location>
</feature>
<evidence type="ECO:0000313" key="7">
    <source>
        <dbReference type="EMBL" id="PPJ35603.1"/>
    </source>
</evidence>
<keyword evidence="5" id="KW-0012">Acyltransferase</keyword>
<proteinExistence type="predicted"/>
<dbReference type="InterPro" id="IPR016181">
    <property type="entry name" value="Acyl_CoA_acyltransferase"/>
</dbReference>
<dbReference type="OrthoDB" id="9787072at2"/>
<comment type="pathway">
    <text evidence="1">Lipid metabolism.</text>
</comment>
<dbReference type="AlphaFoldDB" id="A0A2S6AK67"/>
<dbReference type="PANTHER" id="PTHR37323:SF1">
    <property type="entry name" value="L-ORNITHINE N(ALPHA)-ACYLTRANSFERASE"/>
    <property type="match status" value="1"/>
</dbReference>
<organism evidence="7 8">
    <name type="scientific">Nocardia nova</name>
    <dbReference type="NCBI Taxonomy" id="37330"/>
    <lineage>
        <taxon>Bacteria</taxon>
        <taxon>Bacillati</taxon>
        <taxon>Actinomycetota</taxon>
        <taxon>Actinomycetes</taxon>
        <taxon>Mycobacteriales</taxon>
        <taxon>Nocardiaceae</taxon>
        <taxon>Nocardia</taxon>
    </lineage>
</organism>
<evidence type="ECO:0000256" key="4">
    <source>
        <dbReference type="ARBA" id="ARBA00023098"/>
    </source>
</evidence>
<name>A0A2S6AK67_9NOCA</name>
<dbReference type="Proteomes" id="UP000239874">
    <property type="component" value="Unassembled WGS sequence"/>
</dbReference>
<dbReference type="Gene3D" id="3.40.630.30">
    <property type="match status" value="1"/>
</dbReference>
<dbReference type="GO" id="GO:0016746">
    <property type="term" value="F:acyltransferase activity"/>
    <property type="evidence" value="ECO:0007669"/>
    <property type="project" value="UniProtKB-KW"/>
</dbReference>
<dbReference type="PANTHER" id="PTHR37323">
    <property type="entry name" value="GCN5-RELATED N-ACETYLTRANSFERASE"/>
    <property type="match status" value="1"/>
</dbReference>
<dbReference type="GO" id="GO:0006629">
    <property type="term" value="P:lipid metabolic process"/>
    <property type="evidence" value="ECO:0007669"/>
    <property type="project" value="UniProtKB-KW"/>
</dbReference>
<keyword evidence="2" id="KW-0444">Lipid biosynthesis</keyword>
<keyword evidence="3" id="KW-0808">Transferase</keyword>
<keyword evidence="4" id="KW-0443">Lipid metabolism</keyword>
<dbReference type="Pfam" id="PF13444">
    <property type="entry name" value="Acetyltransf_5"/>
    <property type="match status" value="1"/>
</dbReference>
<dbReference type="SUPFAM" id="SSF55729">
    <property type="entry name" value="Acyl-CoA N-acyltransferases (Nat)"/>
    <property type="match status" value="1"/>
</dbReference>
<gene>
    <name evidence="7" type="ORF">C5E45_24755</name>
</gene>
<evidence type="ECO:0000256" key="1">
    <source>
        <dbReference type="ARBA" id="ARBA00005189"/>
    </source>
</evidence>
<accession>A0A2S6AK67</accession>
<dbReference type="InterPro" id="IPR052351">
    <property type="entry name" value="Ornithine_N-alpha-AT"/>
</dbReference>
<dbReference type="EMBL" id="PSZC01000020">
    <property type="protein sequence ID" value="PPJ35603.1"/>
    <property type="molecule type" value="Genomic_DNA"/>
</dbReference>
<feature type="region of interest" description="Disordered" evidence="6">
    <location>
        <begin position="274"/>
        <end position="322"/>
    </location>
</feature>
<reference evidence="7 8" key="1">
    <citation type="submission" date="2018-02" db="EMBL/GenBank/DDBJ databases">
        <title>8 Nocardia nova and 1 Nocardia cyriacigeorgica strain used for evolution to TMP-SMX.</title>
        <authorList>
            <person name="Mehta H."/>
            <person name="Weng J."/>
            <person name="Shamoo Y."/>
        </authorList>
    </citation>
    <scope>NUCLEOTIDE SEQUENCE [LARGE SCALE GENOMIC DNA]</scope>
    <source>
        <strain evidence="7 8">MDA3139</strain>
    </source>
</reference>
<evidence type="ECO:0000256" key="5">
    <source>
        <dbReference type="ARBA" id="ARBA00023315"/>
    </source>
</evidence>
<sequence length="322" mass="34534">MTPSSVLNPTRTTGPGVAAPQYSLVVSSDLDHRRAAQRLRYRVFAGEPGFDIPFSAEGLDADRFDEHCDHLLVRDEASGEFVGCYRMLPPDKVRAAGGYYTATEFDLSAMDPEGRRIVEMGRACVVPDHRNGSVLTLMWAGILHYIQLTGYDWVMGCVSVPMRDTPADPPGANVAAVRDLLLSKHAGDPARRVRPYRPVVVDGRALDELAAPARPKLPPLLRGYLRLGAEICGEPAHDPDFGVADFVALLGLETINTRYLERLQSAAGAMDARASEGTDARASEGTDARASEGTDARASEGTDARASDADAARARDTGGGAR</sequence>
<evidence type="ECO:0000256" key="2">
    <source>
        <dbReference type="ARBA" id="ARBA00022516"/>
    </source>
</evidence>
<evidence type="ECO:0000256" key="3">
    <source>
        <dbReference type="ARBA" id="ARBA00022679"/>
    </source>
</evidence>